<reference evidence="1 2" key="3">
    <citation type="submission" date="2008-05" db="EMBL/GenBank/DDBJ databases">
        <authorList>
            <person name="Fulton L."/>
            <person name="Clifton S."/>
            <person name="Fulton B."/>
            <person name="Xu J."/>
            <person name="Minx P."/>
            <person name="Pepin K.H."/>
            <person name="Johnson M."/>
            <person name="Thiruvilangam P."/>
            <person name="Bhonagiri V."/>
            <person name="Nash W.E."/>
            <person name="Mardis E.R."/>
            <person name="Wilson R.K."/>
        </authorList>
    </citation>
    <scope>NUCLEOTIDE SEQUENCE [LARGE SCALE GENOMIC DNA]</scope>
    <source>
        <strain evidence="1 2">ATCC 25827</strain>
    </source>
</reference>
<proteinExistence type="predicted"/>
<protein>
    <submittedName>
        <fullName evidence="1">Uncharacterized protein</fullName>
    </submittedName>
</protein>
<sequence length="53" mass="6247">MRAWGVKGLKQSGTRIFEESYTPMRTQYPIEREEAFTVPVSFQNYLDGKKNNF</sequence>
<dbReference type="AlphaFoldDB" id="A0AA87CW41"/>
<accession>A0AA87CW41</accession>
<evidence type="ECO:0000313" key="1">
    <source>
        <dbReference type="EMBL" id="EDU61368.1"/>
    </source>
</evidence>
<organism evidence="1 2">
    <name type="scientific">Providencia stuartii ATCC 25827</name>
    <dbReference type="NCBI Taxonomy" id="471874"/>
    <lineage>
        <taxon>Bacteria</taxon>
        <taxon>Pseudomonadati</taxon>
        <taxon>Pseudomonadota</taxon>
        <taxon>Gammaproteobacteria</taxon>
        <taxon>Enterobacterales</taxon>
        <taxon>Morganellaceae</taxon>
        <taxon>Providencia</taxon>
    </lineage>
</organism>
<reference evidence="2" key="1">
    <citation type="submission" date="2008-04" db="EMBL/GenBank/DDBJ databases">
        <title>Draft genome sequence of Providencia stuartii (ATCC 25827).</title>
        <authorList>
            <person name="Sudarsanam P."/>
            <person name="Ley R."/>
            <person name="Guruge J."/>
            <person name="Turnbaugh P.J."/>
            <person name="Mahowald M."/>
            <person name="Liep D."/>
            <person name="Gordon J."/>
        </authorList>
    </citation>
    <scope>NUCLEOTIDE SEQUENCE [LARGE SCALE GENOMIC DNA]</scope>
    <source>
        <strain evidence="2">ATCC 25827</strain>
    </source>
</reference>
<dbReference type="Proteomes" id="UP000004506">
    <property type="component" value="Unassembled WGS sequence"/>
</dbReference>
<reference evidence="2" key="2">
    <citation type="submission" date="2008-04" db="EMBL/GenBank/DDBJ databases">
        <title>Draft genome sequence of Providencia stuartii(ATCC 25827).</title>
        <authorList>
            <person name="Sudarsanam P."/>
            <person name="Ley R."/>
            <person name="Guruge J."/>
            <person name="Turnbaugh P.J."/>
            <person name="Mahowald M."/>
            <person name="Liep D."/>
            <person name="Gordon J."/>
        </authorList>
    </citation>
    <scope>NUCLEOTIDE SEQUENCE [LARGE SCALE GENOMIC DNA]</scope>
    <source>
        <strain evidence="2">ATCC 25827</strain>
    </source>
</reference>
<gene>
    <name evidence="1" type="ORF">PROSTU_00558</name>
</gene>
<dbReference type="EMBL" id="ABJD02000048">
    <property type="protein sequence ID" value="EDU61368.1"/>
    <property type="molecule type" value="Genomic_DNA"/>
</dbReference>
<name>A0AA87CW41_PROST</name>
<evidence type="ECO:0000313" key="2">
    <source>
        <dbReference type="Proteomes" id="UP000004506"/>
    </source>
</evidence>
<comment type="caution">
    <text evidence="1">The sequence shown here is derived from an EMBL/GenBank/DDBJ whole genome shotgun (WGS) entry which is preliminary data.</text>
</comment>